<evidence type="ECO:0000313" key="1">
    <source>
        <dbReference type="EMBL" id="KKK52923.1"/>
    </source>
</evidence>
<protein>
    <submittedName>
        <fullName evidence="1">Uncharacterized protein</fullName>
    </submittedName>
</protein>
<gene>
    <name evidence="1" type="ORF">LCGC14_3100040</name>
</gene>
<sequence>MVDLLERVSQLKKQVRQMESLIAPLGWKLKYIIKDGETPWWRADDSKERALLQSRQYLRMKYKNNPSYNADAARRHRERH</sequence>
<comment type="caution">
    <text evidence="1">The sequence shown here is derived from an EMBL/GenBank/DDBJ whole genome shotgun (WGS) entry which is preliminary data.</text>
</comment>
<reference evidence="1" key="1">
    <citation type="journal article" date="2015" name="Nature">
        <title>Complex archaea that bridge the gap between prokaryotes and eukaryotes.</title>
        <authorList>
            <person name="Spang A."/>
            <person name="Saw J.H."/>
            <person name="Jorgensen S.L."/>
            <person name="Zaremba-Niedzwiedzka K."/>
            <person name="Martijn J."/>
            <person name="Lind A.E."/>
            <person name="van Eijk R."/>
            <person name="Schleper C."/>
            <person name="Guy L."/>
            <person name="Ettema T.J."/>
        </authorList>
    </citation>
    <scope>NUCLEOTIDE SEQUENCE</scope>
</reference>
<name>A0A0F8W8I3_9ZZZZ</name>
<accession>A0A0F8W8I3</accession>
<feature type="non-terminal residue" evidence="1">
    <location>
        <position position="80"/>
    </location>
</feature>
<proteinExistence type="predicted"/>
<dbReference type="AlphaFoldDB" id="A0A0F8W8I3"/>
<organism evidence="1">
    <name type="scientific">marine sediment metagenome</name>
    <dbReference type="NCBI Taxonomy" id="412755"/>
    <lineage>
        <taxon>unclassified sequences</taxon>
        <taxon>metagenomes</taxon>
        <taxon>ecological metagenomes</taxon>
    </lineage>
</organism>
<dbReference type="EMBL" id="LAZR01066772">
    <property type="protein sequence ID" value="KKK52923.1"/>
    <property type="molecule type" value="Genomic_DNA"/>
</dbReference>